<dbReference type="InterPro" id="IPR036527">
    <property type="entry name" value="SCP2_sterol-bd_dom_sf"/>
</dbReference>
<dbReference type="SUPFAM" id="SSF109854">
    <property type="entry name" value="DinB/YfiT-like putative metalloenzymes"/>
    <property type="match status" value="1"/>
</dbReference>
<proteinExistence type="predicted"/>
<dbReference type="Pfam" id="PF11716">
    <property type="entry name" value="MDMPI_N"/>
    <property type="match status" value="1"/>
</dbReference>
<keyword evidence="2" id="KW-0413">Isomerase</keyword>
<dbReference type="Gene3D" id="1.20.120.450">
    <property type="entry name" value="dinb family like domain"/>
    <property type="match status" value="1"/>
</dbReference>
<dbReference type="InterPro" id="IPR024344">
    <property type="entry name" value="MDMPI_metal-binding"/>
</dbReference>
<dbReference type="SUPFAM" id="SSF55718">
    <property type="entry name" value="SCP-like"/>
    <property type="match status" value="1"/>
</dbReference>
<reference evidence="2 3" key="1">
    <citation type="submission" date="2020-04" db="EMBL/GenBank/DDBJ databases">
        <title>MicrobeNet Type strains.</title>
        <authorList>
            <person name="Nicholson A.C."/>
        </authorList>
    </citation>
    <scope>NUCLEOTIDE SEQUENCE [LARGE SCALE GENOMIC DNA]</scope>
    <source>
        <strain evidence="2 3">JCM 12354</strain>
    </source>
</reference>
<protein>
    <submittedName>
        <fullName evidence="2">Maleylpyruvate isomerase family mycothiol-dependent enzyme</fullName>
    </submittedName>
</protein>
<organism evidence="2 3">
    <name type="scientific">Nocardia vermiculata</name>
    <dbReference type="NCBI Taxonomy" id="257274"/>
    <lineage>
        <taxon>Bacteria</taxon>
        <taxon>Bacillati</taxon>
        <taxon>Actinomycetota</taxon>
        <taxon>Actinomycetes</taxon>
        <taxon>Mycobacteriales</taxon>
        <taxon>Nocardiaceae</taxon>
        <taxon>Nocardia</taxon>
    </lineage>
</organism>
<comment type="caution">
    <text evidence="2">The sequence shown here is derived from an EMBL/GenBank/DDBJ whole genome shotgun (WGS) entry which is preliminary data.</text>
</comment>
<feature type="domain" description="Mycothiol-dependent maleylpyruvate isomerase metal-binding" evidence="1">
    <location>
        <begin position="2"/>
        <end position="123"/>
    </location>
</feature>
<accession>A0A846XSG5</accession>
<evidence type="ECO:0000313" key="2">
    <source>
        <dbReference type="EMBL" id="NKY50016.1"/>
    </source>
</evidence>
<dbReference type="InterPro" id="IPR017517">
    <property type="entry name" value="Maleyloyr_isom"/>
</dbReference>
<gene>
    <name evidence="2" type="ORF">HGA08_07300</name>
</gene>
<dbReference type="InterPro" id="IPR034660">
    <property type="entry name" value="DinB/YfiT-like"/>
</dbReference>
<dbReference type="EMBL" id="JAAXOP010000003">
    <property type="protein sequence ID" value="NKY50016.1"/>
    <property type="molecule type" value="Genomic_DNA"/>
</dbReference>
<dbReference type="NCBIfam" id="TIGR03083">
    <property type="entry name" value="maleylpyruvate isomerase family mycothiol-dependent enzyme"/>
    <property type="match status" value="1"/>
</dbReference>
<dbReference type="GO" id="GO:0016853">
    <property type="term" value="F:isomerase activity"/>
    <property type="evidence" value="ECO:0007669"/>
    <property type="project" value="UniProtKB-KW"/>
</dbReference>
<dbReference type="Gene3D" id="3.30.1050.20">
    <property type="match status" value="1"/>
</dbReference>
<name>A0A846XSG5_9NOCA</name>
<evidence type="ECO:0000259" key="1">
    <source>
        <dbReference type="Pfam" id="PF11716"/>
    </source>
</evidence>
<keyword evidence="3" id="KW-1185">Reference proteome</keyword>
<dbReference type="GO" id="GO:0046872">
    <property type="term" value="F:metal ion binding"/>
    <property type="evidence" value="ECO:0007669"/>
    <property type="project" value="InterPro"/>
</dbReference>
<dbReference type="Proteomes" id="UP000565711">
    <property type="component" value="Unassembled WGS sequence"/>
</dbReference>
<keyword evidence="2" id="KW-0670">Pyruvate</keyword>
<sequence length="227" mass="24996">MRDSDVTAPSLLPGWTRGHLLAHLSRNADSLVNLLLWARTGIETPQYASRLLRDSDIETGAPRPLAEQLTDLRESATRLHGVALAMPPDRWEHPVRTRGGKEITAATVPWMRMRETEIHHVDLNIGYLPEDWPAAFVARMLDEVTRGFDHQASVNRPADAKPMTSDPGRPPLPSFTLVATDTDFTTTVGPDPTDTISGPSSELLAWLIGRSEGVGLTGFLPELPTWL</sequence>
<dbReference type="AlphaFoldDB" id="A0A846XSG5"/>
<evidence type="ECO:0000313" key="3">
    <source>
        <dbReference type="Proteomes" id="UP000565711"/>
    </source>
</evidence>